<feature type="transmembrane region" description="Helical" evidence="1">
    <location>
        <begin position="12"/>
        <end position="33"/>
    </location>
</feature>
<proteinExistence type="predicted"/>
<evidence type="ECO:0000313" key="2">
    <source>
        <dbReference type="EMBL" id="SVA71509.1"/>
    </source>
</evidence>
<accession>A0A381Y359</accession>
<reference evidence="2" key="1">
    <citation type="submission" date="2018-05" db="EMBL/GenBank/DDBJ databases">
        <authorList>
            <person name="Lanie J.A."/>
            <person name="Ng W.-L."/>
            <person name="Kazmierczak K.M."/>
            <person name="Andrzejewski T.M."/>
            <person name="Davidsen T.M."/>
            <person name="Wayne K.J."/>
            <person name="Tettelin H."/>
            <person name="Glass J.I."/>
            <person name="Rusch D."/>
            <person name="Podicherti R."/>
            <person name="Tsui H.-C.T."/>
            <person name="Winkler M.E."/>
        </authorList>
    </citation>
    <scope>NUCLEOTIDE SEQUENCE</scope>
</reference>
<evidence type="ECO:0000256" key="1">
    <source>
        <dbReference type="SAM" id="Phobius"/>
    </source>
</evidence>
<dbReference type="EMBL" id="UINC01017294">
    <property type="protein sequence ID" value="SVA71509.1"/>
    <property type="molecule type" value="Genomic_DNA"/>
</dbReference>
<organism evidence="2">
    <name type="scientific">marine metagenome</name>
    <dbReference type="NCBI Taxonomy" id="408172"/>
    <lineage>
        <taxon>unclassified sequences</taxon>
        <taxon>metagenomes</taxon>
        <taxon>ecological metagenomes</taxon>
    </lineage>
</organism>
<gene>
    <name evidence="2" type="ORF">METZ01_LOCUS124363</name>
</gene>
<sequence>MNKSIEKLKRYIKENLTALAWVIVIAVSMYYYVSLMFSG</sequence>
<dbReference type="AlphaFoldDB" id="A0A381Y359"/>
<keyword evidence="1" id="KW-1133">Transmembrane helix</keyword>
<keyword evidence="1" id="KW-0812">Transmembrane</keyword>
<name>A0A381Y359_9ZZZZ</name>
<protein>
    <submittedName>
        <fullName evidence="2">Uncharacterized protein</fullName>
    </submittedName>
</protein>
<keyword evidence="1" id="KW-0472">Membrane</keyword>